<keyword evidence="8" id="KW-0732">Signal</keyword>
<sequence length="1091" mass="120620">MWPLLVAVLLCPTRAVPDDDVIRNVFSAATAAAWVTVLVGMSTLFAANFMLKKKCPAVLQAERVKGKTCLDLMTMVMNDVQAKCGDSKLSDMDAPNMEGLPEAQRLFGLLWDDVKEVRTTTYGISETHPAVNFVEDLLKVVIEKDFTRAMEETEEALSAQRAGKWADGSNETSHREALDGRRLQEILDFCGKVSKMLPHLHLDVQAFQLRCQDLQKRLAKSFAKTQFKNTFFLQVLHLSQATDIWVALRPRLKQLSQNKQSEKTGEWPDSKLEARHLKNLWKLLEFMVPIMPSLVLSIATSMVADSLAVIYHQVRRWAAVGEAAAAGERSQVLWLLVDLVLGHLAIEFFRMICKCYSARAQSTLLHRVRSGVMQAIVLQDFAYFDQNASGALQERLNRDAEQLGSNIIEVPEKALSAVVVIILTLFEVYLVCPLPLFAAACAPIPVIAALRWHLEKLVGRLNTRGRKLTEEAAAGTAEILKEIKTVRQFANERHESLRFSHAEAARGQIQEDSKVLEALAGLPITMVIVTGLSYTQYIGAGLVEEGMMTPGLLFDVSIKLNFWVVDRINRLTNLLPQLRQAFEPLARICDLLDSTPKIEAAGQRHSVPVADRAALMAILEKCSARAERDAEASEEDLPRRSPGSTVLTEDLDVLHDGRPIPRGSALLSFECGAWEHAISSPAALQGQEARPGAERDTQKTQKVYGKHGDSQVSFPLTLHFSVQKVPAHFVGRIDFEDVHFRYPTDLRNGILNGFTMTVEPKTKVALVGEAGCGKSSCMALLQRFYDPTQGCIRIDGVDLREYNVNVLRSRVAVVDQRPVLFASSVRENVTYGLRHEVSDEEVIQVLQAASLWDGSNGIKSKADRLLTKLGSGGISLSGGQMQRVSIARVMIRKPDIILLDEATSALDNKNEKIVQAALDQLAHQGSALVIAHRLTTIKDADKIVVMRKGQVAEVGTHQELLKLPIQREKSTTGEEEVAHGIYRFLWELQFADETETADSATEVSAEVPSRRPSAETPILNTTTSSEAILEEEDAELFLSPVNEKIPMDKARPASGRRELKTGKPLDTETSGGGARGSVPPPPTLRRIRTLP</sequence>
<dbReference type="Pfam" id="PF00005">
    <property type="entry name" value="ABC_tran"/>
    <property type="match status" value="1"/>
</dbReference>
<feature type="region of interest" description="Disordered" evidence="7">
    <location>
        <begin position="996"/>
        <end position="1017"/>
    </location>
</feature>
<comment type="caution">
    <text evidence="11">The sequence shown here is derived from an EMBL/GenBank/DDBJ whole genome shotgun (WGS) entry which is preliminary data.</text>
</comment>
<keyword evidence="2" id="KW-0812">Transmembrane</keyword>
<dbReference type="SUPFAM" id="SSF52540">
    <property type="entry name" value="P-loop containing nucleoside triphosphate hydrolases"/>
    <property type="match status" value="1"/>
</dbReference>
<feature type="region of interest" description="Disordered" evidence="7">
    <location>
        <begin position="629"/>
        <end position="650"/>
    </location>
</feature>
<dbReference type="InterPro" id="IPR039421">
    <property type="entry name" value="Type_1_exporter"/>
</dbReference>
<dbReference type="PANTHER" id="PTHR43394:SF1">
    <property type="entry name" value="ATP-BINDING CASSETTE SUB-FAMILY B MEMBER 10, MITOCHONDRIAL"/>
    <property type="match status" value="1"/>
</dbReference>
<dbReference type="InterPro" id="IPR003439">
    <property type="entry name" value="ABC_transporter-like_ATP-bd"/>
</dbReference>
<dbReference type="InterPro" id="IPR017871">
    <property type="entry name" value="ABC_transporter-like_CS"/>
</dbReference>
<evidence type="ECO:0000313" key="12">
    <source>
        <dbReference type="Proteomes" id="UP001642484"/>
    </source>
</evidence>
<dbReference type="EMBL" id="CAXAMN010028528">
    <property type="protein sequence ID" value="CAK9116859.1"/>
    <property type="molecule type" value="Genomic_DNA"/>
</dbReference>
<evidence type="ECO:0000256" key="3">
    <source>
        <dbReference type="ARBA" id="ARBA00022741"/>
    </source>
</evidence>
<evidence type="ECO:0000256" key="6">
    <source>
        <dbReference type="ARBA" id="ARBA00023136"/>
    </source>
</evidence>
<dbReference type="InterPro" id="IPR003593">
    <property type="entry name" value="AAA+_ATPase"/>
</dbReference>
<organism evidence="11 12">
    <name type="scientific">Durusdinium trenchii</name>
    <dbReference type="NCBI Taxonomy" id="1381693"/>
    <lineage>
        <taxon>Eukaryota</taxon>
        <taxon>Sar</taxon>
        <taxon>Alveolata</taxon>
        <taxon>Dinophyceae</taxon>
        <taxon>Suessiales</taxon>
        <taxon>Symbiodiniaceae</taxon>
        <taxon>Durusdinium</taxon>
    </lineage>
</organism>
<evidence type="ECO:0000256" key="4">
    <source>
        <dbReference type="ARBA" id="ARBA00022840"/>
    </source>
</evidence>
<feature type="chain" id="PRO_5045516941" description="ABC transporter" evidence="8">
    <location>
        <begin position="16"/>
        <end position="1091"/>
    </location>
</feature>
<dbReference type="PROSITE" id="PS00211">
    <property type="entry name" value="ABC_TRANSPORTER_1"/>
    <property type="match status" value="1"/>
</dbReference>
<reference evidence="11 12" key="1">
    <citation type="submission" date="2024-02" db="EMBL/GenBank/DDBJ databases">
        <authorList>
            <person name="Chen Y."/>
            <person name="Shah S."/>
            <person name="Dougan E. K."/>
            <person name="Thang M."/>
            <person name="Chan C."/>
        </authorList>
    </citation>
    <scope>NUCLEOTIDE SEQUENCE [LARGE SCALE GENOMIC DNA]</scope>
</reference>
<evidence type="ECO:0000256" key="7">
    <source>
        <dbReference type="SAM" id="MobiDB-lite"/>
    </source>
</evidence>
<keyword evidence="3" id="KW-0547">Nucleotide-binding</keyword>
<feature type="domain" description="ABC transmembrane type-1" evidence="10">
    <location>
        <begin position="348"/>
        <end position="554"/>
    </location>
</feature>
<evidence type="ECO:0000259" key="10">
    <source>
        <dbReference type="PROSITE" id="PS50929"/>
    </source>
</evidence>
<dbReference type="Pfam" id="PF00664">
    <property type="entry name" value="ABC_membrane"/>
    <property type="match status" value="1"/>
</dbReference>
<proteinExistence type="predicted"/>
<evidence type="ECO:0000256" key="1">
    <source>
        <dbReference type="ARBA" id="ARBA00004141"/>
    </source>
</evidence>
<dbReference type="InterPro" id="IPR027417">
    <property type="entry name" value="P-loop_NTPase"/>
</dbReference>
<evidence type="ECO:0008006" key="13">
    <source>
        <dbReference type="Google" id="ProtNLM"/>
    </source>
</evidence>
<evidence type="ECO:0000256" key="8">
    <source>
        <dbReference type="SAM" id="SignalP"/>
    </source>
</evidence>
<dbReference type="PANTHER" id="PTHR43394">
    <property type="entry name" value="ATP-DEPENDENT PERMEASE MDL1, MITOCHONDRIAL"/>
    <property type="match status" value="1"/>
</dbReference>
<dbReference type="InterPro" id="IPR036640">
    <property type="entry name" value="ABC1_TM_sf"/>
</dbReference>
<evidence type="ECO:0000313" key="11">
    <source>
        <dbReference type="EMBL" id="CAK9116859.1"/>
    </source>
</evidence>
<dbReference type="Gene3D" id="3.40.50.300">
    <property type="entry name" value="P-loop containing nucleotide triphosphate hydrolases"/>
    <property type="match status" value="1"/>
</dbReference>
<gene>
    <name evidence="11" type="ORF">CCMP2556_LOCUS54326</name>
</gene>
<dbReference type="InterPro" id="IPR011527">
    <property type="entry name" value="ABC1_TM_dom"/>
</dbReference>
<protein>
    <recommendedName>
        <fullName evidence="13">ABC transporter</fullName>
    </recommendedName>
</protein>
<feature type="compositionally biased region" description="Basic and acidic residues" evidence="7">
    <location>
        <begin position="629"/>
        <end position="639"/>
    </location>
</feature>
<dbReference type="SUPFAM" id="SSF90123">
    <property type="entry name" value="ABC transporter transmembrane region"/>
    <property type="match status" value="1"/>
</dbReference>
<feature type="domain" description="ABC transporter" evidence="9">
    <location>
        <begin position="733"/>
        <end position="973"/>
    </location>
</feature>
<feature type="compositionally biased region" description="Basic and acidic residues" evidence="7">
    <location>
        <begin position="1045"/>
        <end position="1066"/>
    </location>
</feature>
<name>A0ABP0SWM2_9DINO</name>
<evidence type="ECO:0000259" key="9">
    <source>
        <dbReference type="PROSITE" id="PS50893"/>
    </source>
</evidence>
<accession>A0ABP0SWM2</accession>
<keyword evidence="5" id="KW-1133">Transmembrane helix</keyword>
<comment type="subcellular location">
    <subcellularLocation>
        <location evidence="1">Membrane</location>
        <topology evidence="1">Multi-pass membrane protein</topology>
    </subcellularLocation>
</comment>
<feature type="region of interest" description="Disordered" evidence="7">
    <location>
        <begin position="1039"/>
        <end position="1091"/>
    </location>
</feature>
<dbReference type="PROSITE" id="PS50893">
    <property type="entry name" value="ABC_TRANSPORTER_2"/>
    <property type="match status" value="1"/>
</dbReference>
<evidence type="ECO:0000256" key="5">
    <source>
        <dbReference type="ARBA" id="ARBA00022989"/>
    </source>
</evidence>
<dbReference type="SMART" id="SM00382">
    <property type="entry name" value="AAA"/>
    <property type="match status" value="1"/>
</dbReference>
<evidence type="ECO:0000256" key="2">
    <source>
        <dbReference type="ARBA" id="ARBA00022692"/>
    </source>
</evidence>
<dbReference type="Gene3D" id="1.20.1560.10">
    <property type="entry name" value="ABC transporter type 1, transmembrane domain"/>
    <property type="match status" value="1"/>
</dbReference>
<dbReference type="PROSITE" id="PS50929">
    <property type="entry name" value="ABC_TM1F"/>
    <property type="match status" value="1"/>
</dbReference>
<dbReference type="Proteomes" id="UP001642484">
    <property type="component" value="Unassembled WGS sequence"/>
</dbReference>
<keyword evidence="6" id="KW-0472">Membrane</keyword>
<keyword evidence="12" id="KW-1185">Reference proteome</keyword>
<feature type="signal peptide" evidence="8">
    <location>
        <begin position="1"/>
        <end position="15"/>
    </location>
</feature>
<keyword evidence="4" id="KW-0067">ATP-binding</keyword>